<keyword evidence="5" id="KW-0564">Palmitate</keyword>
<comment type="caution">
    <text evidence="8">The sequence shown here is derived from an EMBL/GenBank/DDBJ whole genome shotgun (WGS) entry which is preliminary data.</text>
</comment>
<evidence type="ECO:0000256" key="5">
    <source>
        <dbReference type="ARBA" id="ARBA00023139"/>
    </source>
</evidence>
<keyword evidence="7" id="KW-0449">Lipoprotein</keyword>
<dbReference type="Proteomes" id="UP000218172">
    <property type="component" value="Unassembled WGS sequence"/>
</dbReference>
<evidence type="ECO:0000256" key="6">
    <source>
        <dbReference type="ARBA" id="ARBA00023237"/>
    </source>
</evidence>
<dbReference type="Gene3D" id="1.25.40.650">
    <property type="match status" value="1"/>
</dbReference>
<dbReference type="GO" id="GO:0008360">
    <property type="term" value="P:regulation of cell shape"/>
    <property type="evidence" value="ECO:0007669"/>
    <property type="project" value="UniProtKB-KW"/>
</dbReference>
<organism evidence="8 9">
    <name type="scientific">SAR86 cluster bacterium</name>
    <dbReference type="NCBI Taxonomy" id="2030880"/>
    <lineage>
        <taxon>Bacteria</taxon>
        <taxon>Pseudomonadati</taxon>
        <taxon>Pseudomonadota</taxon>
        <taxon>Gammaproteobacteria</taxon>
        <taxon>SAR86 cluster</taxon>
    </lineage>
</organism>
<dbReference type="Gene3D" id="3.40.50.2300">
    <property type="match status" value="2"/>
</dbReference>
<evidence type="ECO:0000313" key="9">
    <source>
        <dbReference type="Proteomes" id="UP000218172"/>
    </source>
</evidence>
<dbReference type="Gene3D" id="1.25.40.10">
    <property type="entry name" value="Tetratricopeptide repeat domain"/>
    <property type="match status" value="1"/>
</dbReference>
<evidence type="ECO:0000313" key="8">
    <source>
        <dbReference type="EMBL" id="PCH62537.1"/>
    </source>
</evidence>
<evidence type="ECO:0000256" key="1">
    <source>
        <dbReference type="ARBA" id="ARBA00022729"/>
    </source>
</evidence>
<evidence type="ECO:0008006" key="10">
    <source>
        <dbReference type="Google" id="ProtNLM"/>
    </source>
</evidence>
<protein>
    <recommendedName>
        <fullName evidence="10">Penicillin-binding protein activator</fullName>
    </recommendedName>
</protein>
<dbReference type="AlphaFoldDB" id="A0A2A4MS09"/>
<name>A0A2A4MS09_9GAMM</name>
<keyword evidence="6" id="KW-0998">Cell outer membrane</keyword>
<keyword evidence="3" id="KW-0573">Peptidoglycan synthesis</keyword>
<dbReference type="Pfam" id="PF04348">
    <property type="entry name" value="LppC"/>
    <property type="match status" value="1"/>
</dbReference>
<dbReference type="EMBL" id="NVQR01000037">
    <property type="protein sequence ID" value="PCH62537.1"/>
    <property type="molecule type" value="Genomic_DNA"/>
</dbReference>
<evidence type="ECO:0000256" key="7">
    <source>
        <dbReference type="ARBA" id="ARBA00023288"/>
    </source>
</evidence>
<dbReference type="GO" id="GO:0009252">
    <property type="term" value="P:peptidoglycan biosynthetic process"/>
    <property type="evidence" value="ECO:0007669"/>
    <property type="project" value="UniProtKB-KW"/>
</dbReference>
<keyword evidence="1" id="KW-0732">Signal</keyword>
<reference evidence="9" key="1">
    <citation type="submission" date="2017-08" db="EMBL/GenBank/DDBJ databases">
        <title>A dynamic microbial community with high functional redundancy inhabits the cold, oxic subseafloor aquifer.</title>
        <authorList>
            <person name="Tully B.J."/>
            <person name="Wheat C.G."/>
            <person name="Glazer B.T."/>
            <person name="Huber J.A."/>
        </authorList>
    </citation>
    <scope>NUCLEOTIDE SEQUENCE [LARGE SCALE GENOMIC DNA]</scope>
</reference>
<dbReference type="CDD" id="cd06339">
    <property type="entry name" value="PBP1_YraM_LppC_lipoprotein-like"/>
    <property type="match status" value="1"/>
</dbReference>
<dbReference type="SUPFAM" id="SSF53822">
    <property type="entry name" value="Periplasmic binding protein-like I"/>
    <property type="match status" value="1"/>
</dbReference>
<dbReference type="PANTHER" id="PTHR38038">
    <property type="entry name" value="PENICILLIN-BINDING PROTEIN ACTIVATOR LPOA"/>
    <property type="match status" value="1"/>
</dbReference>
<evidence type="ECO:0000256" key="2">
    <source>
        <dbReference type="ARBA" id="ARBA00022960"/>
    </source>
</evidence>
<dbReference type="InterPro" id="IPR028082">
    <property type="entry name" value="Peripla_BP_I"/>
</dbReference>
<dbReference type="PANTHER" id="PTHR38038:SF1">
    <property type="entry name" value="PENICILLIN-BINDING PROTEIN ACTIVATOR LPOA"/>
    <property type="match status" value="1"/>
</dbReference>
<evidence type="ECO:0000256" key="3">
    <source>
        <dbReference type="ARBA" id="ARBA00022984"/>
    </source>
</evidence>
<dbReference type="InterPro" id="IPR011990">
    <property type="entry name" value="TPR-like_helical_dom_sf"/>
</dbReference>
<accession>A0A2A4MS09</accession>
<proteinExistence type="predicted"/>
<dbReference type="InterPro" id="IPR007443">
    <property type="entry name" value="LpoA"/>
</dbReference>
<sequence>MTATIHTISLANAGHWLNQRKVLATLCLCLFILGCSSSPTNTSSGSVGNRDLNPIESLLTQASISPSPAAERLLLTALELMLAEDAMELADATASSLDNSALNPPQQIRLVLIKAQIARRQRQPQMAIELLINSLSVHPQNQQLSLSLAISYRDNLQYVQAANLFISLSQNSSGQDSLNFSDEIWQCLNAIDPSELLVMASSAETYSVRGWVELIRTVSIEQSNIKNQLDAIAQWQRVWPRHSAAQNLPTALLDLQEIWDVRPRHIALLLPLSSQAGKAIEEGFTSAYYLALSQSQEVPRISLYDTSEQTSIFPLYDRAVADNADLIIGPLSKELVSQLTQFPQLPIPTLALNYADETNSNVDNLFQFGLAPENEMYQAADMAWRDGHRNAAIVTPRSENYQRLQDLFAQYWQQKGGQLVSQSSFDNGSDYAAIIRRLLSIDSSEERAAQLKSILPRNSIVFTPRHRSDIDFIFLIANPRQGRQINPTLDFFFAGDIPIYSMPSINDGQENQDGNRDLDGIIFTDAPWLLSHSSKITPLKAMISSNLRPAQSPLQRLRAMGADSFSLYPLLQQIANGEMHSLQGTTGILTMDSSQRIQRQLESAVFIDGIATPIPPQ</sequence>
<dbReference type="GO" id="GO:0031241">
    <property type="term" value="C:periplasmic side of cell outer membrane"/>
    <property type="evidence" value="ECO:0007669"/>
    <property type="project" value="TreeGrafter"/>
</dbReference>
<gene>
    <name evidence="8" type="ORF">COC19_02680</name>
</gene>
<dbReference type="GO" id="GO:0030234">
    <property type="term" value="F:enzyme regulator activity"/>
    <property type="evidence" value="ECO:0007669"/>
    <property type="project" value="TreeGrafter"/>
</dbReference>
<keyword evidence="2" id="KW-0133">Cell shape</keyword>
<evidence type="ECO:0000256" key="4">
    <source>
        <dbReference type="ARBA" id="ARBA00023136"/>
    </source>
</evidence>
<keyword evidence="4" id="KW-0472">Membrane</keyword>